<dbReference type="InterPro" id="IPR000754">
    <property type="entry name" value="Ribosomal_uS9"/>
</dbReference>
<sequence length="398" mass="43869">MATPWSTSLGRACSLLRLEKSAIRPLGHALSPFAVPVTRSFPAQSRPYAGYTNRSRQQEEEEVSFIDRTRLVPASPSYYTGNAAFLDKYLSLQDLYRKYEMLPTIPGEDAPIRKWRTMSSFSTMLGTKIQPSKYKKVIDILKRLNRINPAFMPEDCQAVLSQYSKGSGVASEAAEGKKLWRGFSVATGRRKTSTAVAHVIEGTGQVKVNGMDLSDTFPRIHDRESVIWALKATGRMDRYNIWLTCSGGGTTGQAEAAALAVSRALMVHEPLLKPVMRRAGLATRDPRQVERKKPGHLKARKMPTCKSPLKNGLGSHELPTLSVYWCSSNHLLSRGQALVGVMVGVLDVAIAVKLSGCCNVVDICTIAERSVILQGQTYNGLSTWNSWRAVTTCCSKTR</sequence>
<evidence type="ECO:0000256" key="3">
    <source>
        <dbReference type="ARBA" id="ARBA00023274"/>
    </source>
</evidence>
<dbReference type="PROSITE" id="PS00360">
    <property type="entry name" value="RIBOSOMAL_S9"/>
    <property type="match status" value="1"/>
</dbReference>
<dbReference type="PANTHER" id="PTHR21569:SF1">
    <property type="entry name" value="SMALL RIBOSOMAL SUBUNIT PROTEIN US9M"/>
    <property type="match status" value="1"/>
</dbReference>
<accession>A0A3N4IJ02</accession>
<evidence type="ECO:0000256" key="4">
    <source>
        <dbReference type="ARBA" id="ARBA00039318"/>
    </source>
</evidence>
<dbReference type="InterPro" id="IPR014721">
    <property type="entry name" value="Ribsml_uS5_D2-typ_fold_subgr"/>
</dbReference>
<evidence type="ECO:0000256" key="2">
    <source>
        <dbReference type="ARBA" id="ARBA00022980"/>
    </source>
</evidence>
<organism evidence="7 8">
    <name type="scientific">Ascobolus immersus RN42</name>
    <dbReference type="NCBI Taxonomy" id="1160509"/>
    <lineage>
        <taxon>Eukaryota</taxon>
        <taxon>Fungi</taxon>
        <taxon>Dikarya</taxon>
        <taxon>Ascomycota</taxon>
        <taxon>Pezizomycotina</taxon>
        <taxon>Pezizomycetes</taxon>
        <taxon>Pezizales</taxon>
        <taxon>Ascobolaceae</taxon>
        <taxon>Ascobolus</taxon>
    </lineage>
</organism>
<dbReference type="NCBIfam" id="NF001099">
    <property type="entry name" value="PRK00132.1"/>
    <property type="match status" value="1"/>
</dbReference>
<dbReference type="InterPro" id="IPR020568">
    <property type="entry name" value="Ribosomal_Su5_D2-typ_SF"/>
</dbReference>
<dbReference type="GO" id="GO:0003735">
    <property type="term" value="F:structural constituent of ribosome"/>
    <property type="evidence" value="ECO:0007669"/>
    <property type="project" value="InterPro"/>
</dbReference>
<evidence type="ECO:0000256" key="1">
    <source>
        <dbReference type="ARBA" id="ARBA00005251"/>
    </source>
</evidence>
<evidence type="ECO:0000313" key="8">
    <source>
        <dbReference type="Proteomes" id="UP000275078"/>
    </source>
</evidence>
<dbReference type="GO" id="GO:0006412">
    <property type="term" value="P:translation"/>
    <property type="evidence" value="ECO:0007669"/>
    <property type="project" value="InterPro"/>
</dbReference>
<dbReference type="InterPro" id="IPR023035">
    <property type="entry name" value="Ribosomal_uS9_bac/plastid"/>
</dbReference>
<keyword evidence="2 6" id="KW-0689">Ribosomal protein</keyword>
<dbReference type="SUPFAM" id="SSF54211">
    <property type="entry name" value="Ribosomal protein S5 domain 2-like"/>
    <property type="match status" value="1"/>
</dbReference>
<dbReference type="OrthoDB" id="10254627at2759"/>
<evidence type="ECO:0000313" key="7">
    <source>
        <dbReference type="EMBL" id="RPA86115.1"/>
    </source>
</evidence>
<reference evidence="7 8" key="1">
    <citation type="journal article" date="2018" name="Nat. Ecol. Evol.">
        <title>Pezizomycetes genomes reveal the molecular basis of ectomycorrhizal truffle lifestyle.</title>
        <authorList>
            <person name="Murat C."/>
            <person name="Payen T."/>
            <person name="Noel B."/>
            <person name="Kuo A."/>
            <person name="Morin E."/>
            <person name="Chen J."/>
            <person name="Kohler A."/>
            <person name="Krizsan K."/>
            <person name="Balestrini R."/>
            <person name="Da Silva C."/>
            <person name="Montanini B."/>
            <person name="Hainaut M."/>
            <person name="Levati E."/>
            <person name="Barry K.W."/>
            <person name="Belfiori B."/>
            <person name="Cichocki N."/>
            <person name="Clum A."/>
            <person name="Dockter R.B."/>
            <person name="Fauchery L."/>
            <person name="Guy J."/>
            <person name="Iotti M."/>
            <person name="Le Tacon F."/>
            <person name="Lindquist E.A."/>
            <person name="Lipzen A."/>
            <person name="Malagnac F."/>
            <person name="Mello A."/>
            <person name="Molinier V."/>
            <person name="Miyauchi S."/>
            <person name="Poulain J."/>
            <person name="Riccioni C."/>
            <person name="Rubini A."/>
            <person name="Sitrit Y."/>
            <person name="Splivallo R."/>
            <person name="Traeger S."/>
            <person name="Wang M."/>
            <person name="Zifcakova L."/>
            <person name="Wipf D."/>
            <person name="Zambonelli A."/>
            <person name="Paolocci F."/>
            <person name="Nowrousian M."/>
            <person name="Ottonello S."/>
            <person name="Baldrian P."/>
            <person name="Spatafora J.W."/>
            <person name="Henrissat B."/>
            <person name="Nagy L.G."/>
            <person name="Aury J.M."/>
            <person name="Wincker P."/>
            <person name="Grigoriev I.V."/>
            <person name="Bonfante P."/>
            <person name="Martin F.M."/>
        </authorList>
    </citation>
    <scope>NUCLEOTIDE SEQUENCE [LARGE SCALE GENOMIC DNA]</scope>
    <source>
        <strain evidence="7 8">RN42</strain>
    </source>
</reference>
<evidence type="ECO:0000256" key="6">
    <source>
        <dbReference type="RuleBase" id="RU003815"/>
    </source>
</evidence>
<dbReference type="PANTHER" id="PTHR21569">
    <property type="entry name" value="RIBOSOMAL PROTEIN S9"/>
    <property type="match status" value="1"/>
</dbReference>
<proteinExistence type="inferred from homology"/>
<dbReference type="STRING" id="1160509.A0A3N4IJ02"/>
<dbReference type="Gene3D" id="3.30.230.10">
    <property type="match status" value="1"/>
</dbReference>
<dbReference type="InterPro" id="IPR020574">
    <property type="entry name" value="Ribosomal_uS9_CS"/>
</dbReference>
<comment type="similarity">
    <text evidence="1 6">Belongs to the universal ribosomal protein uS9 family.</text>
</comment>
<name>A0A3N4IJ02_ASCIM</name>
<dbReference type="AlphaFoldDB" id="A0A3N4IJ02"/>
<keyword evidence="3 6" id="KW-0687">Ribonucleoprotein</keyword>
<dbReference type="Proteomes" id="UP000275078">
    <property type="component" value="Unassembled WGS sequence"/>
</dbReference>
<dbReference type="Pfam" id="PF00380">
    <property type="entry name" value="Ribosomal_S9"/>
    <property type="match status" value="1"/>
</dbReference>
<evidence type="ECO:0000256" key="5">
    <source>
        <dbReference type="ARBA" id="ARBA00042623"/>
    </source>
</evidence>
<keyword evidence="8" id="KW-1185">Reference proteome</keyword>
<protein>
    <recommendedName>
        <fullName evidence="4">Small ribosomal subunit protein uS9m</fullName>
    </recommendedName>
    <alternativeName>
        <fullName evidence="5">37S ribosomal protein S9, mitochondrial</fullName>
    </alternativeName>
</protein>
<gene>
    <name evidence="7" type="ORF">BJ508DRAFT_234520</name>
</gene>
<dbReference type="EMBL" id="ML119650">
    <property type="protein sequence ID" value="RPA86115.1"/>
    <property type="molecule type" value="Genomic_DNA"/>
</dbReference>
<dbReference type="GO" id="GO:0003723">
    <property type="term" value="F:RNA binding"/>
    <property type="evidence" value="ECO:0007669"/>
    <property type="project" value="TreeGrafter"/>
</dbReference>
<dbReference type="GO" id="GO:0005763">
    <property type="term" value="C:mitochondrial small ribosomal subunit"/>
    <property type="evidence" value="ECO:0007669"/>
    <property type="project" value="TreeGrafter"/>
</dbReference>